<dbReference type="PANTHER" id="PTHR31263">
    <property type="entry name" value="CELLULASE FAMILY PROTEIN (AFU_ORTHOLOGUE AFUA_5G14560)"/>
    <property type="match status" value="1"/>
</dbReference>
<keyword evidence="5" id="KW-0732">Signal</keyword>
<evidence type="ECO:0000313" key="7">
    <source>
        <dbReference type="EMBL" id="PSR91467.1"/>
    </source>
</evidence>
<dbReference type="EMBL" id="NKQK01000025">
    <property type="protein sequence ID" value="PSR91467.1"/>
    <property type="molecule type" value="Genomic_DNA"/>
</dbReference>
<dbReference type="SUPFAM" id="SSF50370">
    <property type="entry name" value="Ricin B-like lectins"/>
    <property type="match status" value="1"/>
</dbReference>
<dbReference type="Proteomes" id="UP000241394">
    <property type="component" value="Chromosome LG25"/>
</dbReference>
<dbReference type="STRING" id="1590841.A0A2R6PHW3"/>
<feature type="signal peptide" evidence="5">
    <location>
        <begin position="1"/>
        <end position="27"/>
    </location>
</feature>
<evidence type="ECO:0000256" key="5">
    <source>
        <dbReference type="SAM" id="SignalP"/>
    </source>
</evidence>
<reference evidence="7 8" key="1">
    <citation type="submission" date="2017-07" db="EMBL/GenBank/DDBJ databases">
        <title>An improved, manually edited Actinidia chinensis var. chinensis (kiwifruit) genome highlights the challenges associated with draft genomes and gene prediction in plants.</title>
        <authorList>
            <person name="Pilkington S."/>
            <person name="Crowhurst R."/>
            <person name="Hilario E."/>
            <person name="Nardozza S."/>
            <person name="Fraser L."/>
            <person name="Peng Y."/>
            <person name="Gunaseelan K."/>
            <person name="Simpson R."/>
            <person name="Tahir J."/>
            <person name="Deroles S."/>
            <person name="Templeton K."/>
            <person name="Luo Z."/>
            <person name="Davy M."/>
            <person name="Cheng C."/>
            <person name="Mcneilage M."/>
            <person name="Scaglione D."/>
            <person name="Liu Y."/>
            <person name="Zhang Q."/>
            <person name="Datson P."/>
            <person name="De Silva N."/>
            <person name="Gardiner S."/>
            <person name="Bassett H."/>
            <person name="Chagne D."/>
            <person name="Mccallum J."/>
            <person name="Dzierzon H."/>
            <person name="Deng C."/>
            <person name="Wang Y.-Y."/>
            <person name="Barron N."/>
            <person name="Manako K."/>
            <person name="Bowen J."/>
            <person name="Foster T."/>
            <person name="Erridge Z."/>
            <person name="Tiffin H."/>
            <person name="Waite C."/>
            <person name="Davies K."/>
            <person name="Grierson E."/>
            <person name="Laing W."/>
            <person name="Kirk R."/>
            <person name="Chen X."/>
            <person name="Wood M."/>
            <person name="Montefiori M."/>
            <person name="Brummell D."/>
            <person name="Schwinn K."/>
            <person name="Catanach A."/>
            <person name="Fullerton C."/>
            <person name="Li D."/>
            <person name="Meiyalaghan S."/>
            <person name="Nieuwenhuizen N."/>
            <person name="Read N."/>
            <person name="Prakash R."/>
            <person name="Hunter D."/>
            <person name="Zhang H."/>
            <person name="Mckenzie M."/>
            <person name="Knabel M."/>
            <person name="Harris A."/>
            <person name="Allan A."/>
            <person name="Chen A."/>
            <person name="Janssen B."/>
            <person name="Plunkett B."/>
            <person name="Dwamena C."/>
            <person name="Voogd C."/>
            <person name="Leif D."/>
            <person name="Lafferty D."/>
            <person name="Souleyre E."/>
            <person name="Varkonyi-Gasic E."/>
            <person name="Gambi F."/>
            <person name="Hanley J."/>
            <person name="Yao J.-L."/>
            <person name="Cheung J."/>
            <person name="David K."/>
            <person name="Warren B."/>
            <person name="Marsh K."/>
            <person name="Snowden K."/>
            <person name="Lin-Wang K."/>
            <person name="Brian L."/>
            <person name="Martinez-Sanchez M."/>
            <person name="Wang M."/>
            <person name="Ileperuma N."/>
            <person name="Macnee N."/>
            <person name="Campin R."/>
            <person name="Mcatee P."/>
            <person name="Drummond R."/>
            <person name="Espley R."/>
            <person name="Ireland H."/>
            <person name="Wu R."/>
            <person name="Atkinson R."/>
            <person name="Karunairetnam S."/>
            <person name="Bulley S."/>
            <person name="Chunkath S."/>
            <person name="Hanley Z."/>
            <person name="Storey R."/>
            <person name="Thrimawithana A."/>
            <person name="Thomson S."/>
            <person name="David C."/>
            <person name="Testolin R."/>
        </authorList>
    </citation>
    <scope>NUCLEOTIDE SEQUENCE [LARGE SCALE GENOMIC DNA]</scope>
    <source>
        <strain evidence="8">cv. Red5</strain>
        <tissue evidence="7">Young leaf</tissue>
    </source>
</reference>
<dbReference type="AlphaFoldDB" id="A0A2R6PHW3"/>
<dbReference type="Pfam" id="PF00150">
    <property type="entry name" value="Cellulase"/>
    <property type="match status" value="1"/>
</dbReference>
<dbReference type="OMA" id="VGMEEMY"/>
<accession>A0A2R6PHW3</accession>
<dbReference type="GO" id="GO:0000272">
    <property type="term" value="P:polysaccharide catabolic process"/>
    <property type="evidence" value="ECO:0007669"/>
    <property type="project" value="InterPro"/>
</dbReference>
<feature type="chain" id="PRO_5015312838" evidence="5">
    <location>
        <begin position="28"/>
        <end position="541"/>
    </location>
</feature>
<evidence type="ECO:0000259" key="6">
    <source>
        <dbReference type="Pfam" id="PF00150"/>
    </source>
</evidence>
<keyword evidence="3 4" id="KW-0326">Glycosidase</keyword>
<evidence type="ECO:0000256" key="2">
    <source>
        <dbReference type="ARBA" id="ARBA00022801"/>
    </source>
</evidence>
<dbReference type="OrthoDB" id="442731at2759"/>
<name>A0A2R6PHW3_ACTCC</name>
<organism evidence="7 8">
    <name type="scientific">Actinidia chinensis var. chinensis</name>
    <name type="common">Chinese soft-hair kiwi</name>
    <dbReference type="NCBI Taxonomy" id="1590841"/>
    <lineage>
        <taxon>Eukaryota</taxon>
        <taxon>Viridiplantae</taxon>
        <taxon>Streptophyta</taxon>
        <taxon>Embryophyta</taxon>
        <taxon>Tracheophyta</taxon>
        <taxon>Spermatophyta</taxon>
        <taxon>Magnoliopsida</taxon>
        <taxon>eudicotyledons</taxon>
        <taxon>Gunneridae</taxon>
        <taxon>Pentapetalae</taxon>
        <taxon>asterids</taxon>
        <taxon>Ericales</taxon>
        <taxon>Actinidiaceae</taxon>
        <taxon>Actinidia</taxon>
    </lineage>
</organism>
<comment type="similarity">
    <text evidence="1 4">Belongs to the glycosyl hydrolase 5 (cellulase A) family.</text>
</comment>
<dbReference type="SUPFAM" id="SSF51445">
    <property type="entry name" value="(Trans)glycosidases"/>
    <property type="match status" value="1"/>
</dbReference>
<dbReference type="PANTHER" id="PTHR31263:SF68">
    <property type="entry name" value="GLYCOSIDE HYDROLASE FAMILY 5 DOMAIN-CONTAINING PROTEIN"/>
    <property type="match status" value="1"/>
</dbReference>
<dbReference type="GO" id="GO:0004553">
    <property type="term" value="F:hydrolase activity, hydrolyzing O-glycosyl compounds"/>
    <property type="evidence" value="ECO:0007669"/>
    <property type="project" value="InterPro"/>
</dbReference>
<dbReference type="InterPro" id="IPR035992">
    <property type="entry name" value="Ricin_B-like_lectins"/>
</dbReference>
<reference evidence="8" key="2">
    <citation type="journal article" date="2018" name="BMC Genomics">
        <title>A manually annotated Actinidia chinensis var. chinensis (kiwifruit) genome highlights the challenges associated with draft genomes and gene prediction in plants.</title>
        <authorList>
            <person name="Pilkington S.M."/>
            <person name="Crowhurst R."/>
            <person name="Hilario E."/>
            <person name="Nardozza S."/>
            <person name="Fraser L."/>
            <person name="Peng Y."/>
            <person name="Gunaseelan K."/>
            <person name="Simpson R."/>
            <person name="Tahir J."/>
            <person name="Deroles S.C."/>
            <person name="Templeton K."/>
            <person name="Luo Z."/>
            <person name="Davy M."/>
            <person name="Cheng C."/>
            <person name="McNeilage M."/>
            <person name="Scaglione D."/>
            <person name="Liu Y."/>
            <person name="Zhang Q."/>
            <person name="Datson P."/>
            <person name="De Silva N."/>
            <person name="Gardiner S.E."/>
            <person name="Bassett H."/>
            <person name="Chagne D."/>
            <person name="McCallum J."/>
            <person name="Dzierzon H."/>
            <person name="Deng C."/>
            <person name="Wang Y.Y."/>
            <person name="Barron L."/>
            <person name="Manako K."/>
            <person name="Bowen J."/>
            <person name="Foster T.M."/>
            <person name="Erridge Z.A."/>
            <person name="Tiffin H."/>
            <person name="Waite C.N."/>
            <person name="Davies K.M."/>
            <person name="Grierson E.P."/>
            <person name="Laing W.A."/>
            <person name="Kirk R."/>
            <person name="Chen X."/>
            <person name="Wood M."/>
            <person name="Montefiori M."/>
            <person name="Brummell D.A."/>
            <person name="Schwinn K.E."/>
            <person name="Catanach A."/>
            <person name="Fullerton C."/>
            <person name="Li D."/>
            <person name="Meiyalaghan S."/>
            <person name="Nieuwenhuizen N."/>
            <person name="Read N."/>
            <person name="Prakash R."/>
            <person name="Hunter D."/>
            <person name="Zhang H."/>
            <person name="McKenzie M."/>
            <person name="Knabel M."/>
            <person name="Harris A."/>
            <person name="Allan A.C."/>
            <person name="Gleave A."/>
            <person name="Chen A."/>
            <person name="Janssen B.J."/>
            <person name="Plunkett B."/>
            <person name="Ampomah-Dwamena C."/>
            <person name="Voogd C."/>
            <person name="Leif D."/>
            <person name="Lafferty D."/>
            <person name="Souleyre E.J.F."/>
            <person name="Varkonyi-Gasic E."/>
            <person name="Gambi F."/>
            <person name="Hanley J."/>
            <person name="Yao J.L."/>
            <person name="Cheung J."/>
            <person name="David K.M."/>
            <person name="Warren B."/>
            <person name="Marsh K."/>
            <person name="Snowden K.C."/>
            <person name="Lin-Wang K."/>
            <person name="Brian L."/>
            <person name="Martinez-Sanchez M."/>
            <person name="Wang M."/>
            <person name="Ileperuma N."/>
            <person name="Macnee N."/>
            <person name="Campin R."/>
            <person name="McAtee P."/>
            <person name="Drummond R.S.M."/>
            <person name="Espley R.V."/>
            <person name="Ireland H.S."/>
            <person name="Wu R."/>
            <person name="Atkinson R.G."/>
            <person name="Karunairetnam S."/>
            <person name="Bulley S."/>
            <person name="Chunkath S."/>
            <person name="Hanley Z."/>
            <person name="Storey R."/>
            <person name="Thrimawithana A.H."/>
            <person name="Thomson S."/>
            <person name="David C."/>
            <person name="Testolin R."/>
            <person name="Huang H."/>
            <person name="Hellens R.P."/>
            <person name="Schaffer R.J."/>
        </authorList>
    </citation>
    <scope>NUCLEOTIDE SEQUENCE [LARGE SCALE GENOMIC DNA]</scope>
    <source>
        <strain evidence="8">cv. Red5</strain>
    </source>
</reference>
<keyword evidence="8" id="KW-1185">Reference proteome</keyword>
<protein>
    <submittedName>
        <fullName evidence="7">Endoglucanase</fullName>
    </submittedName>
</protein>
<sequence length="541" mass="60446">MKSAVKIMSTTSSTLSLLLFLGTLSHSLPLSTNSRWIVDAASGRRVKLTCVNWPGHLHAMVPEGLHKKPLSHIAASVSSMGFNCVRLTWATYMFTRPYFTNLTVAQSLDRWGLEEARAGLTRNNPGLLGLTLVEAQKAVVSGLGAQKIMVVLDNHVSYPKWCCHGSDGNGFFGDEYFDPGEWLMGLTTVAKLYKDEPTVVAMSMRNEFRGPRQNENDWYQYIEMGSTAIHKESPNVLVIVSGLSFATNLGFLKKKPLALNLTSKLVYEAHWYSFSNPTHKWLFQTNGFCATATQWFTDQSGFLISGPNPVPLFVSEFGVDQRGVNERDNRYLGCLLAHLAESDMDWALWTLQGSYMLREGRVGMEEMYGLLDAEWAHVRDPKMLDKLQLVQQMTQDPNSKHPTLYIMYHPQSGQCARGGKNGIYLSDCRRTSKWSHDRDGSPIRLKGTSRCLTIAGDGLPAILSGNCSSDRSTWGSVSDSKLHMAAKDDQGRYLCLEWSSLNFSAILTKKCLCLGDDLKDAPKCVENPQVQWFKLIPTNEK</sequence>
<evidence type="ECO:0000256" key="4">
    <source>
        <dbReference type="RuleBase" id="RU361153"/>
    </source>
</evidence>
<feature type="domain" description="Glycoside hydrolase family 5" evidence="6">
    <location>
        <begin position="69"/>
        <end position="352"/>
    </location>
</feature>
<evidence type="ECO:0000256" key="1">
    <source>
        <dbReference type="ARBA" id="ARBA00005641"/>
    </source>
</evidence>
<dbReference type="Gramene" id="PSR91467">
    <property type="protein sequence ID" value="PSR91467"/>
    <property type="gene ID" value="CEY00_Acc28811"/>
</dbReference>
<dbReference type="Gene3D" id="3.20.20.80">
    <property type="entry name" value="Glycosidases"/>
    <property type="match status" value="1"/>
</dbReference>
<gene>
    <name evidence="7" type="ORF">CEY00_Acc28811</name>
</gene>
<dbReference type="InterPro" id="IPR017853">
    <property type="entry name" value="GH"/>
</dbReference>
<keyword evidence="2 4" id="KW-0378">Hydrolase</keyword>
<evidence type="ECO:0000256" key="3">
    <source>
        <dbReference type="ARBA" id="ARBA00023295"/>
    </source>
</evidence>
<proteinExistence type="inferred from homology"/>
<dbReference type="InParanoid" id="A0A2R6PHW3"/>
<dbReference type="InterPro" id="IPR001547">
    <property type="entry name" value="Glyco_hydro_5"/>
</dbReference>
<evidence type="ECO:0000313" key="8">
    <source>
        <dbReference type="Proteomes" id="UP000241394"/>
    </source>
</evidence>
<comment type="caution">
    <text evidence="7">The sequence shown here is derived from an EMBL/GenBank/DDBJ whole genome shotgun (WGS) entry which is preliminary data.</text>
</comment>